<evidence type="ECO:0000256" key="1">
    <source>
        <dbReference type="SAM" id="MobiDB-lite"/>
    </source>
</evidence>
<feature type="transmembrane region" description="Helical" evidence="2">
    <location>
        <begin position="101"/>
        <end position="119"/>
    </location>
</feature>
<dbReference type="Proteomes" id="UP000602050">
    <property type="component" value="Unassembled WGS sequence"/>
</dbReference>
<organism evidence="3 4">
    <name type="scientific">Compostibacillus humi</name>
    <dbReference type="NCBI Taxonomy" id="1245525"/>
    <lineage>
        <taxon>Bacteria</taxon>
        <taxon>Bacillati</taxon>
        <taxon>Bacillota</taxon>
        <taxon>Bacilli</taxon>
        <taxon>Bacillales</taxon>
        <taxon>Bacillaceae</taxon>
        <taxon>Compostibacillus</taxon>
    </lineage>
</organism>
<proteinExistence type="predicted"/>
<feature type="transmembrane region" description="Helical" evidence="2">
    <location>
        <begin position="59"/>
        <end position="89"/>
    </location>
</feature>
<keyword evidence="2" id="KW-0812">Transmembrane</keyword>
<gene>
    <name evidence="3" type="ORF">GCM10010978_23250</name>
</gene>
<evidence type="ECO:0000313" key="3">
    <source>
        <dbReference type="EMBL" id="GFZ81773.1"/>
    </source>
</evidence>
<dbReference type="PANTHER" id="PTHR40040">
    <property type="entry name" value="SMALL HYDROPHOBIC PROTEIN-RELATED"/>
    <property type="match status" value="1"/>
</dbReference>
<keyword evidence="4" id="KW-1185">Reference proteome</keyword>
<evidence type="ECO:0000313" key="4">
    <source>
        <dbReference type="Proteomes" id="UP000602050"/>
    </source>
</evidence>
<dbReference type="InterPro" id="IPR055338">
    <property type="entry name" value="YqfX-like"/>
</dbReference>
<dbReference type="EMBL" id="BMEV01000046">
    <property type="protein sequence ID" value="GFZ81773.1"/>
    <property type="molecule type" value="Genomic_DNA"/>
</dbReference>
<reference evidence="3" key="1">
    <citation type="journal article" date="2014" name="Int. J. Syst. Evol. Microbiol.">
        <title>Complete genome sequence of Corynebacterium casei LMG S-19264T (=DSM 44701T), isolated from a smear-ripened cheese.</title>
        <authorList>
            <consortium name="US DOE Joint Genome Institute (JGI-PGF)"/>
            <person name="Walter F."/>
            <person name="Albersmeier A."/>
            <person name="Kalinowski J."/>
            <person name="Ruckert C."/>
        </authorList>
    </citation>
    <scope>NUCLEOTIDE SEQUENCE</scope>
    <source>
        <strain evidence="3">CGMCC 1.12360</strain>
    </source>
</reference>
<dbReference type="RefSeq" id="WP_188392578.1">
    <property type="nucleotide sequence ID" value="NZ_BMEV01000046.1"/>
</dbReference>
<dbReference type="PANTHER" id="PTHR40040:SF1">
    <property type="entry name" value="MEMBRANE PROTEIN"/>
    <property type="match status" value="1"/>
</dbReference>
<comment type="caution">
    <text evidence="3">The sequence shown here is derived from an EMBL/GenBank/DDBJ whole genome shotgun (WGS) entry which is preliminary data.</text>
</comment>
<sequence length="120" mass="13729">MDDYRRDRVEKSPNHGEERRNQDYIGIEHDSSRNEEFAAEFTADDYQRRVHREEDTNTMYGWIGILLSVLSYFFWPVVLGGAGIILGFVSRNRGAETLGNIAIAAGVISILITFFLLPFI</sequence>
<evidence type="ECO:0008006" key="5">
    <source>
        <dbReference type="Google" id="ProtNLM"/>
    </source>
</evidence>
<keyword evidence="2" id="KW-0472">Membrane</keyword>
<evidence type="ECO:0000256" key="2">
    <source>
        <dbReference type="SAM" id="Phobius"/>
    </source>
</evidence>
<reference evidence="3" key="2">
    <citation type="submission" date="2020-09" db="EMBL/GenBank/DDBJ databases">
        <authorList>
            <person name="Sun Q."/>
            <person name="Zhou Y."/>
        </authorList>
    </citation>
    <scope>NUCLEOTIDE SEQUENCE</scope>
    <source>
        <strain evidence="3">CGMCC 1.12360</strain>
    </source>
</reference>
<feature type="region of interest" description="Disordered" evidence="1">
    <location>
        <begin position="1"/>
        <end position="25"/>
    </location>
</feature>
<keyword evidence="2" id="KW-1133">Transmembrane helix</keyword>
<name>A0A8J2TPY6_9BACI</name>
<accession>A0A8J2TPY6</accession>
<protein>
    <recommendedName>
        <fullName evidence="5">DUF4190 domain-containing protein</fullName>
    </recommendedName>
</protein>
<dbReference type="AlphaFoldDB" id="A0A8J2TPY6"/>